<evidence type="ECO:0000313" key="8">
    <source>
        <dbReference type="Proteomes" id="UP000549913"/>
    </source>
</evidence>
<protein>
    <recommendedName>
        <fullName evidence="2">cysteine-S-conjugate beta-lyase</fullName>
        <ecNumber evidence="2">4.4.1.13</ecNumber>
    </recommendedName>
</protein>
<evidence type="ECO:0000313" key="7">
    <source>
        <dbReference type="EMBL" id="NYD72132.1"/>
    </source>
</evidence>
<evidence type="ECO:0000256" key="3">
    <source>
        <dbReference type="ARBA" id="ARBA00022898"/>
    </source>
</evidence>
<accession>A0A852STQ0</accession>
<dbReference type="Gene3D" id="3.40.640.10">
    <property type="entry name" value="Type I PLP-dependent aspartate aminotransferase-like (Major domain)"/>
    <property type="match status" value="1"/>
</dbReference>
<dbReference type="GO" id="GO:0047804">
    <property type="term" value="F:cysteine-S-conjugate beta-lyase activity"/>
    <property type="evidence" value="ECO:0007669"/>
    <property type="project" value="UniProtKB-EC"/>
</dbReference>
<dbReference type="InterPro" id="IPR051798">
    <property type="entry name" value="Class-II_PLP-Dep_Aminotrans"/>
</dbReference>
<dbReference type="GO" id="GO:0030170">
    <property type="term" value="F:pyridoxal phosphate binding"/>
    <property type="evidence" value="ECO:0007669"/>
    <property type="project" value="InterPro"/>
</dbReference>
<dbReference type="InterPro" id="IPR004839">
    <property type="entry name" value="Aminotransferase_I/II_large"/>
</dbReference>
<evidence type="ECO:0000256" key="4">
    <source>
        <dbReference type="ARBA" id="ARBA00023239"/>
    </source>
</evidence>
<comment type="similarity">
    <text evidence="5">Belongs to the class-II pyridoxal-phosphate-dependent aminotransferase family. MalY/PatB cystathionine beta-lyase subfamily.</text>
</comment>
<organism evidence="7 8">
    <name type="scientific">Herbiconiux flava</name>
    <dbReference type="NCBI Taxonomy" id="881268"/>
    <lineage>
        <taxon>Bacteria</taxon>
        <taxon>Bacillati</taxon>
        <taxon>Actinomycetota</taxon>
        <taxon>Actinomycetes</taxon>
        <taxon>Micrococcales</taxon>
        <taxon>Microbacteriaceae</taxon>
        <taxon>Herbiconiux</taxon>
    </lineage>
</organism>
<keyword evidence="4 7" id="KW-0456">Lyase</keyword>
<comment type="caution">
    <text evidence="7">The sequence shown here is derived from an EMBL/GenBank/DDBJ whole genome shotgun (WGS) entry which is preliminary data.</text>
</comment>
<dbReference type="RefSeq" id="WP_179548946.1">
    <property type="nucleotide sequence ID" value="NZ_BSEW01000002.1"/>
</dbReference>
<dbReference type="InterPro" id="IPR015422">
    <property type="entry name" value="PyrdxlP-dep_Trfase_small"/>
</dbReference>
<dbReference type="InterPro" id="IPR015424">
    <property type="entry name" value="PyrdxlP-dep_Trfase"/>
</dbReference>
<gene>
    <name evidence="7" type="ORF">BJ984_003290</name>
</gene>
<evidence type="ECO:0000259" key="6">
    <source>
        <dbReference type="Pfam" id="PF00155"/>
    </source>
</evidence>
<dbReference type="AlphaFoldDB" id="A0A852STQ0"/>
<dbReference type="InterPro" id="IPR015421">
    <property type="entry name" value="PyrdxlP-dep_Trfase_major"/>
</dbReference>
<evidence type="ECO:0000256" key="5">
    <source>
        <dbReference type="ARBA" id="ARBA00037974"/>
    </source>
</evidence>
<feature type="domain" description="Aminotransferase class I/classII large" evidence="6">
    <location>
        <begin position="33"/>
        <end position="382"/>
    </location>
</feature>
<dbReference type="EC" id="4.4.1.13" evidence="2"/>
<name>A0A852STQ0_9MICO</name>
<comment type="cofactor">
    <cofactor evidence="1">
        <name>pyridoxal 5'-phosphate</name>
        <dbReference type="ChEBI" id="CHEBI:597326"/>
    </cofactor>
</comment>
<keyword evidence="3" id="KW-0663">Pyridoxal phosphate</keyword>
<keyword evidence="8" id="KW-1185">Reference proteome</keyword>
<evidence type="ECO:0000256" key="2">
    <source>
        <dbReference type="ARBA" id="ARBA00012224"/>
    </source>
</evidence>
<dbReference type="Gene3D" id="3.90.1150.10">
    <property type="entry name" value="Aspartate Aminotransferase, domain 1"/>
    <property type="match status" value="1"/>
</dbReference>
<proteinExistence type="inferred from homology"/>
<dbReference type="Pfam" id="PF00155">
    <property type="entry name" value="Aminotran_1_2"/>
    <property type="match status" value="1"/>
</dbReference>
<dbReference type="CDD" id="cd00609">
    <property type="entry name" value="AAT_like"/>
    <property type="match status" value="1"/>
</dbReference>
<dbReference type="EMBL" id="JACCBM010000001">
    <property type="protein sequence ID" value="NYD72132.1"/>
    <property type="molecule type" value="Genomic_DNA"/>
</dbReference>
<dbReference type="SUPFAM" id="SSF53383">
    <property type="entry name" value="PLP-dependent transferases"/>
    <property type="match status" value="1"/>
</dbReference>
<sequence>MHRFDQITADHLNVPSSRKWSLNPGTIGAWVAEMDFGTAPAVTAALHRALDEGVLGYLAPATAHEMAEATAEWMLDAYDWRVDPARVHHVSDVMAALGVAVTAFSPPGSAVIVPTPAYMPFLTYPPTLGHPVIEVPGIVVEDEVGGPRWRHDLDAIDAAFRAGAGTLILCNPQNPTGTALDRAELEAIAEVVERHGGRVFADEIHAPLRFDGRAHIPYATVSEAAAAHSITGTSASKAWNLPGLKAAQLITTNDADECRYARFGFAVQHGAATPGVIAATAAYRSGREWLGEVVDYLDGNRRLLGSLLAEHAPGVGYALPEATYLAWLDCRSLDLGPGASPAALLRERAGVTVTDGALCGAGYEGFVRLVFAMPRPLLREATLRIADALAAP</sequence>
<dbReference type="Proteomes" id="UP000549913">
    <property type="component" value="Unassembled WGS sequence"/>
</dbReference>
<reference evidence="7 8" key="1">
    <citation type="submission" date="2020-07" db="EMBL/GenBank/DDBJ databases">
        <title>Sequencing the genomes of 1000 actinobacteria strains.</title>
        <authorList>
            <person name="Klenk H.-P."/>
        </authorList>
    </citation>
    <scope>NUCLEOTIDE SEQUENCE [LARGE SCALE GENOMIC DNA]</scope>
    <source>
        <strain evidence="7 8">DSM 26474</strain>
    </source>
</reference>
<dbReference type="PANTHER" id="PTHR43525:SF2">
    <property type="entry name" value="CYSTATHIONINE BETA-LYASE-RELATED"/>
    <property type="match status" value="1"/>
</dbReference>
<evidence type="ECO:0000256" key="1">
    <source>
        <dbReference type="ARBA" id="ARBA00001933"/>
    </source>
</evidence>
<dbReference type="PANTHER" id="PTHR43525">
    <property type="entry name" value="PROTEIN MALY"/>
    <property type="match status" value="1"/>
</dbReference>